<feature type="transmembrane region" description="Helical" evidence="1">
    <location>
        <begin position="151"/>
        <end position="176"/>
    </location>
</feature>
<keyword evidence="1" id="KW-0472">Membrane</keyword>
<feature type="transmembrane region" description="Helical" evidence="1">
    <location>
        <begin position="188"/>
        <end position="208"/>
    </location>
</feature>
<dbReference type="AlphaFoldDB" id="A0A840HVH7"/>
<comment type="caution">
    <text evidence="2">The sequence shown here is derived from an EMBL/GenBank/DDBJ whole genome shotgun (WGS) entry which is preliminary data.</text>
</comment>
<evidence type="ECO:0000313" key="3">
    <source>
        <dbReference type="Proteomes" id="UP000575068"/>
    </source>
</evidence>
<evidence type="ECO:0000256" key="1">
    <source>
        <dbReference type="SAM" id="Phobius"/>
    </source>
</evidence>
<dbReference type="RefSeq" id="WP_184475412.1">
    <property type="nucleotide sequence ID" value="NZ_JACHOV010000006.1"/>
</dbReference>
<organism evidence="2 3">
    <name type="scientific">Rhizorhapis suberifaciens</name>
    <name type="common">corky root of lettuce</name>
    <dbReference type="NCBI Taxonomy" id="13656"/>
    <lineage>
        <taxon>Bacteria</taxon>
        <taxon>Pseudomonadati</taxon>
        <taxon>Pseudomonadota</taxon>
        <taxon>Alphaproteobacteria</taxon>
        <taxon>Sphingomonadales</taxon>
        <taxon>Sphingomonadaceae</taxon>
        <taxon>Rhizorhapis</taxon>
    </lineage>
</organism>
<keyword evidence="1" id="KW-1133">Transmembrane helix</keyword>
<sequence>MIDRLSRNLHGKSVRLVAALQANLRSIAAIWMLIISFACGLRLAFAVTHIDPGLGVVSNALPYVAVTMAPVATLFFALRMFPSGQLYAQPAIRLSRYGRWRRVNCLDARALPAFGATGLMASLLVGMLLNVPVRTAEFLVAIPALGSHAPGWYQALFHVMVADVVILTSLYVFAFVMAIRLVPFFPRFLVLVWGMDLLAQLSIAKLVASVSGVPMPVERALLDLLEGNLKKVLISAAIWLPYLILSDRVNITYRQRISK</sequence>
<keyword evidence="1" id="KW-0812">Transmembrane</keyword>
<feature type="transmembrane region" description="Helical" evidence="1">
    <location>
        <begin position="60"/>
        <end position="78"/>
    </location>
</feature>
<dbReference type="EMBL" id="JACHOV010000006">
    <property type="protein sequence ID" value="MBB4641617.1"/>
    <property type="molecule type" value="Genomic_DNA"/>
</dbReference>
<evidence type="ECO:0000313" key="2">
    <source>
        <dbReference type="EMBL" id="MBB4641617.1"/>
    </source>
</evidence>
<feature type="transmembrane region" description="Helical" evidence="1">
    <location>
        <begin position="228"/>
        <end position="245"/>
    </location>
</feature>
<accession>A0A840HVH7</accession>
<feature type="transmembrane region" description="Helical" evidence="1">
    <location>
        <begin position="28"/>
        <end position="48"/>
    </location>
</feature>
<protein>
    <recommendedName>
        <fullName evidence="4">DUF2569 domain-containing protein</fullName>
    </recommendedName>
</protein>
<gene>
    <name evidence="2" type="ORF">HNQ99_001926</name>
</gene>
<dbReference type="Proteomes" id="UP000575068">
    <property type="component" value="Unassembled WGS sequence"/>
</dbReference>
<reference evidence="2 3" key="1">
    <citation type="submission" date="2020-08" db="EMBL/GenBank/DDBJ databases">
        <title>Genomic Encyclopedia of Type Strains, Phase IV (KMG-IV): sequencing the most valuable type-strain genomes for metagenomic binning, comparative biology and taxonomic classification.</title>
        <authorList>
            <person name="Goeker M."/>
        </authorList>
    </citation>
    <scope>NUCLEOTIDE SEQUENCE [LARGE SCALE GENOMIC DNA]</scope>
    <source>
        <strain evidence="2 3">DSM 7465</strain>
    </source>
</reference>
<proteinExistence type="predicted"/>
<keyword evidence="3" id="KW-1185">Reference proteome</keyword>
<name>A0A840HVH7_9SPHN</name>
<evidence type="ECO:0008006" key="4">
    <source>
        <dbReference type="Google" id="ProtNLM"/>
    </source>
</evidence>
<feature type="transmembrane region" description="Helical" evidence="1">
    <location>
        <begin position="110"/>
        <end position="131"/>
    </location>
</feature>